<dbReference type="PANTHER" id="PTHR47683:SF4">
    <property type="entry name" value="PSEUDOURIDINE SYNTHASE"/>
    <property type="match status" value="1"/>
</dbReference>
<dbReference type="InterPro" id="IPR006145">
    <property type="entry name" value="PsdUridine_synth_RsuA/RluA"/>
</dbReference>
<dbReference type="Gene3D" id="3.30.70.580">
    <property type="entry name" value="Pseudouridine synthase I, catalytic domain, N-terminal subdomain"/>
    <property type="match status" value="1"/>
</dbReference>
<proteinExistence type="inferred from homology"/>
<evidence type="ECO:0000256" key="4">
    <source>
        <dbReference type="ARBA" id="ARBA00036749"/>
    </source>
</evidence>
<dbReference type="InterPro" id="IPR036986">
    <property type="entry name" value="S4_RNA-bd_sf"/>
</dbReference>
<comment type="catalytic activity">
    <reaction evidence="4">
        <text>uridine(516) in 16S rRNA = pseudouridine(516) in 16S rRNA</text>
        <dbReference type="Rhea" id="RHEA:38867"/>
        <dbReference type="Rhea" id="RHEA-COMP:10089"/>
        <dbReference type="Rhea" id="RHEA-COMP:10090"/>
        <dbReference type="ChEBI" id="CHEBI:65314"/>
        <dbReference type="ChEBI" id="CHEBI:65315"/>
        <dbReference type="EC" id="5.4.99.19"/>
    </reaction>
</comment>
<comment type="caution">
    <text evidence="9">The sequence shown here is derived from an EMBL/GenBank/DDBJ whole genome shotgun (WGS) entry which is preliminary data.</text>
</comment>
<keyword evidence="2 6" id="KW-0694">RNA-binding</keyword>
<dbReference type="GO" id="GO:0003723">
    <property type="term" value="F:RNA binding"/>
    <property type="evidence" value="ECO:0007669"/>
    <property type="project" value="UniProtKB-KW"/>
</dbReference>
<comment type="function">
    <text evidence="5">Responsible for synthesis of pseudouridine from uracil-516 in 16S ribosomal RNA.</text>
</comment>
<dbReference type="InterPro" id="IPR050343">
    <property type="entry name" value="RsuA_PseudoU_synthase"/>
</dbReference>
<dbReference type="PROSITE" id="PS50889">
    <property type="entry name" value="S4"/>
    <property type="match status" value="1"/>
</dbReference>
<dbReference type="PANTHER" id="PTHR47683">
    <property type="entry name" value="PSEUDOURIDINE SYNTHASE FAMILY PROTEIN-RELATED"/>
    <property type="match status" value="1"/>
</dbReference>
<evidence type="ECO:0000256" key="5">
    <source>
        <dbReference type="ARBA" id="ARBA00037590"/>
    </source>
</evidence>
<evidence type="ECO:0000313" key="10">
    <source>
        <dbReference type="Proteomes" id="UP000319812"/>
    </source>
</evidence>
<name>A0A4Y4F1M4_9GAMM</name>
<dbReference type="SMART" id="SM00363">
    <property type="entry name" value="S4"/>
    <property type="match status" value="1"/>
</dbReference>
<dbReference type="Gene3D" id="3.30.70.1560">
    <property type="entry name" value="Alpha-L RNA-binding motif"/>
    <property type="match status" value="1"/>
</dbReference>
<dbReference type="SUPFAM" id="SSF55120">
    <property type="entry name" value="Pseudouridine synthase"/>
    <property type="match status" value="1"/>
</dbReference>
<comment type="similarity">
    <text evidence="1 7">Belongs to the pseudouridine synthase RsuA family.</text>
</comment>
<dbReference type="Pfam" id="PF01479">
    <property type="entry name" value="S4"/>
    <property type="match status" value="1"/>
</dbReference>
<dbReference type="PROSITE" id="PS01149">
    <property type="entry name" value="PSI_RSU"/>
    <property type="match status" value="1"/>
</dbReference>
<accession>A0A4Y4F1M4</accession>
<dbReference type="AlphaFoldDB" id="A0A4Y4F1M4"/>
<dbReference type="InterPro" id="IPR002942">
    <property type="entry name" value="S4_RNA-bd"/>
</dbReference>
<dbReference type="InterPro" id="IPR042092">
    <property type="entry name" value="PsdUridine_s_RsuA/RluB/E/F_cat"/>
</dbReference>
<evidence type="ECO:0000256" key="3">
    <source>
        <dbReference type="ARBA" id="ARBA00023235"/>
    </source>
</evidence>
<keyword evidence="10" id="KW-1185">Reference proteome</keyword>
<dbReference type="GO" id="GO:0000455">
    <property type="term" value="P:enzyme-directed rRNA pseudouridine synthesis"/>
    <property type="evidence" value="ECO:0007669"/>
    <property type="project" value="UniProtKB-ARBA"/>
</dbReference>
<sequence length="233" mass="26132">MRLDRFLAESTELTRGLAKRALLRGEVNVNGQLEKKAARHVQPNDDVTWLGETLALIGNRYIMLHKPQGVECTSRREFYPRAVDLLDVAKSERLQPVGRLDVDTTGLLLISDDGQWSHRVTSPRHQCAKVYVATLARPLEGTTAQRAVRAFAEGIRLEGETSATRPAELECLDPFRVRLTIHEGRYHQVRRMIAAIGNHVEALHRQSVGELTLDDALAPGEWRELDAGEVALF</sequence>
<dbReference type="InterPro" id="IPR020094">
    <property type="entry name" value="TruA/RsuA/RluB/E/F_N"/>
</dbReference>
<organism evidence="9 10">
    <name type="scientific">Halomonas halmophila</name>
    <dbReference type="NCBI Taxonomy" id="252"/>
    <lineage>
        <taxon>Bacteria</taxon>
        <taxon>Pseudomonadati</taxon>
        <taxon>Pseudomonadota</taxon>
        <taxon>Gammaproteobacteria</taxon>
        <taxon>Oceanospirillales</taxon>
        <taxon>Halomonadaceae</taxon>
        <taxon>Halomonas</taxon>
    </lineage>
</organism>
<dbReference type="NCBIfam" id="TIGR00093">
    <property type="entry name" value="pseudouridine synthase"/>
    <property type="match status" value="1"/>
</dbReference>
<dbReference type="Pfam" id="PF00849">
    <property type="entry name" value="PseudoU_synth_2"/>
    <property type="match status" value="1"/>
</dbReference>
<dbReference type="InterPro" id="IPR018496">
    <property type="entry name" value="PsdUridine_synth_RsuA/RluB_CS"/>
</dbReference>
<dbReference type="GO" id="GO:0160136">
    <property type="term" value="F:16S rRNA pseudouridine(516) synthase activity"/>
    <property type="evidence" value="ECO:0007669"/>
    <property type="project" value="UniProtKB-EC"/>
</dbReference>
<evidence type="ECO:0000256" key="2">
    <source>
        <dbReference type="ARBA" id="ARBA00022884"/>
    </source>
</evidence>
<feature type="domain" description="RNA-binding S4" evidence="8">
    <location>
        <begin position="1"/>
        <end position="62"/>
    </location>
</feature>
<dbReference type="Proteomes" id="UP000319812">
    <property type="component" value="Unassembled WGS sequence"/>
</dbReference>
<dbReference type="InterPro" id="IPR020103">
    <property type="entry name" value="PsdUridine_synth_cat_dom_sf"/>
</dbReference>
<gene>
    <name evidence="9" type="ORF">HHA01_15220</name>
</gene>
<dbReference type="RefSeq" id="WP_141319380.1">
    <property type="nucleotide sequence ID" value="NZ_BJOC01000019.1"/>
</dbReference>
<keyword evidence="3 7" id="KW-0413">Isomerase</keyword>
<evidence type="ECO:0000259" key="8">
    <source>
        <dbReference type="SMART" id="SM00363"/>
    </source>
</evidence>
<dbReference type="EC" id="5.4.99.-" evidence="7"/>
<evidence type="ECO:0000256" key="1">
    <source>
        <dbReference type="ARBA" id="ARBA00008348"/>
    </source>
</evidence>
<evidence type="ECO:0000256" key="6">
    <source>
        <dbReference type="PROSITE-ProRule" id="PRU00182"/>
    </source>
</evidence>
<dbReference type="OrthoDB" id="9807213at2"/>
<dbReference type="EMBL" id="BJOC01000019">
    <property type="protein sequence ID" value="GED22545.1"/>
    <property type="molecule type" value="Genomic_DNA"/>
</dbReference>
<dbReference type="CDD" id="cd02553">
    <property type="entry name" value="PseudoU_synth_RsuA"/>
    <property type="match status" value="1"/>
</dbReference>
<protein>
    <recommendedName>
        <fullName evidence="7">Pseudouridine synthase</fullName>
        <ecNumber evidence="7">5.4.99.-</ecNumber>
    </recommendedName>
</protein>
<dbReference type="CDD" id="cd00165">
    <property type="entry name" value="S4"/>
    <property type="match status" value="1"/>
</dbReference>
<dbReference type="SUPFAM" id="SSF55174">
    <property type="entry name" value="Alpha-L RNA-binding motif"/>
    <property type="match status" value="1"/>
</dbReference>
<reference evidence="9 10" key="1">
    <citation type="submission" date="2019-06" db="EMBL/GenBank/DDBJ databases">
        <title>Whole genome shotgun sequence of Halomonas halmophila NBRC 15537.</title>
        <authorList>
            <person name="Hosoyama A."/>
            <person name="Uohara A."/>
            <person name="Ohji S."/>
            <person name="Ichikawa N."/>
        </authorList>
    </citation>
    <scope>NUCLEOTIDE SEQUENCE [LARGE SCALE GENOMIC DNA]</scope>
    <source>
        <strain evidence="9 10">NBRC 15537</strain>
    </source>
</reference>
<evidence type="ECO:0000313" key="9">
    <source>
        <dbReference type="EMBL" id="GED22545.1"/>
    </source>
</evidence>
<dbReference type="InterPro" id="IPR000748">
    <property type="entry name" value="PsdUridine_synth_RsuA/RluB/E/F"/>
</dbReference>
<dbReference type="Gene3D" id="3.10.290.10">
    <property type="entry name" value="RNA-binding S4 domain"/>
    <property type="match status" value="1"/>
</dbReference>
<evidence type="ECO:0000256" key="7">
    <source>
        <dbReference type="RuleBase" id="RU003887"/>
    </source>
</evidence>